<name>A0A9R1X4R3_LACSA</name>
<keyword evidence="3" id="KW-0560">Oxidoreductase</keyword>
<dbReference type="GO" id="GO:0004375">
    <property type="term" value="F:glycine dehydrogenase (decarboxylating) activity"/>
    <property type="evidence" value="ECO:0000318"/>
    <property type="project" value="GO_Central"/>
</dbReference>
<dbReference type="InterPro" id="IPR015421">
    <property type="entry name" value="PyrdxlP-dep_Trfase_major"/>
</dbReference>
<proteinExistence type="predicted"/>
<evidence type="ECO:0000313" key="7">
    <source>
        <dbReference type="Proteomes" id="UP000235145"/>
    </source>
</evidence>
<reference evidence="6 7" key="1">
    <citation type="journal article" date="2017" name="Nat. Commun.">
        <title>Genome assembly with in vitro proximity ligation data and whole-genome triplication in lettuce.</title>
        <authorList>
            <person name="Reyes-Chin-Wo S."/>
            <person name="Wang Z."/>
            <person name="Yang X."/>
            <person name="Kozik A."/>
            <person name="Arikit S."/>
            <person name="Song C."/>
            <person name="Xia L."/>
            <person name="Froenicke L."/>
            <person name="Lavelle D.O."/>
            <person name="Truco M.J."/>
            <person name="Xia R."/>
            <person name="Zhu S."/>
            <person name="Xu C."/>
            <person name="Xu H."/>
            <person name="Xu X."/>
            <person name="Cox K."/>
            <person name="Korf I."/>
            <person name="Meyers B.C."/>
            <person name="Michelmore R.W."/>
        </authorList>
    </citation>
    <scope>NUCLEOTIDE SEQUENCE [LARGE SCALE GENOMIC DNA]</scope>
    <source>
        <strain evidence="7">cv. Salinas</strain>
        <tissue evidence="6">Seedlings</tissue>
    </source>
</reference>
<dbReference type="InterPro" id="IPR015424">
    <property type="entry name" value="PyrdxlP-dep_Trfase"/>
</dbReference>
<dbReference type="SUPFAM" id="SSF53383">
    <property type="entry name" value="PLP-dependent transferases"/>
    <property type="match status" value="1"/>
</dbReference>
<evidence type="ECO:0000256" key="4">
    <source>
        <dbReference type="ARBA" id="ARBA00049026"/>
    </source>
</evidence>
<dbReference type="GO" id="GO:0005739">
    <property type="term" value="C:mitochondrion"/>
    <property type="evidence" value="ECO:0000318"/>
    <property type="project" value="GO_Central"/>
</dbReference>
<dbReference type="PANTHER" id="PTHR11773">
    <property type="entry name" value="GLYCINE DEHYDROGENASE, DECARBOXYLATING"/>
    <property type="match status" value="1"/>
</dbReference>
<evidence type="ECO:0000256" key="3">
    <source>
        <dbReference type="ARBA" id="ARBA00023002"/>
    </source>
</evidence>
<evidence type="ECO:0000256" key="1">
    <source>
        <dbReference type="ARBA" id="ARBA00012134"/>
    </source>
</evidence>
<dbReference type="EC" id="1.4.4.2" evidence="1"/>
<dbReference type="Gene3D" id="3.40.640.10">
    <property type="entry name" value="Type I PLP-dependent aspartate aminotransferase-like (Major domain)"/>
    <property type="match status" value="1"/>
</dbReference>
<dbReference type="InterPro" id="IPR049316">
    <property type="entry name" value="GDC-P_C"/>
</dbReference>
<keyword evidence="7" id="KW-1185">Reference proteome</keyword>
<organism evidence="6 7">
    <name type="scientific">Lactuca sativa</name>
    <name type="common">Garden lettuce</name>
    <dbReference type="NCBI Taxonomy" id="4236"/>
    <lineage>
        <taxon>Eukaryota</taxon>
        <taxon>Viridiplantae</taxon>
        <taxon>Streptophyta</taxon>
        <taxon>Embryophyta</taxon>
        <taxon>Tracheophyta</taxon>
        <taxon>Spermatophyta</taxon>
        <taxon>Magnoliopsida</taxon>
        <taxon>eudicotyledons</taxon>
        <taxon>Gunneridae</taxon>
        <taxon>Pentapetalae</taxon>
        <taxon>asterids</taxon>
        <taxon>campanulids</taxon>
        <taxon>Asterales</taxon>
        <taxon>Asteraceae</taxon>
        <taxon>Cichorioideae</taxon>
        <taxon>Cichorieae</taxon>
        <taxon>Lactucinae</taxon>
        <taxon>Lactuca</taxon>
    </lineage>
</organism>
<dbReference type="AlphaFoldDB" id="A0A9R1X4R3"/>
<dbReference type="InterPro" id="IPR015422">
    <property type="entry name" value="PyrdxlP-dep_Trfase_small"/>
</dbReference>
<dbReference type="PANTHER" id="PTHR11773:SF12">
    <property type="entry name" value="GLYCINE CLEAVAGE SYSTEM P PROTEIN"/>
    <property type="match status" value="1"/>
</dbReference>
<dbReference type="GO" id="GO:0016594">
    <property type="term" value="F:glycine binding"/>
    <property type="evidence" value="ECO:0000318"/>
    <property type="project" value="GO_Central"/>
</dbReference>
<accession>A0A9R1X4R3</accession>
<dbReference type="InterPro" id="IPR020581">
    <property type="entry name" value="GDC_P"/>
</dbReference>
<dbReference type="Pfam" id="PF21478">
    <property type="entry name" value="GcvP2_C"/>
    <property type="match status" value="1"/>
</dbReference>
<dbReference type="EMBL" id="NBSK02000007">
    <property type="protein sequence ID" value="KAJ0195962.1"/>
    <property type="molecule type" value="Genomic_DNA"/>
</dbReference>
<evidence type="ECO:0000256" key="2">
    <source>
        <dbReference type="ARBA" id="ARBA00022898"/>
    </source>
</evidence>
<dbReference type="Gene3D" id="3.90.1150.10">
    <property type="entry name" value="Aspartate Aminotransferase, domain 1"/>
    <property type="match status" value="1"/>
</dbReference>
<evidence type="ECO:0000259" key="5">
    <source>
        <dbReference type="Pfam" id="PF21478"/>
    </source>
</evidence>
<gene>
    <name evidence="6" type="ORF">LSAT_V11C700376680</name>
</gene>
<comment type="caution">
    <text evidence="6">The sequence shown here is derived from an EMBL/GenBank/DDBJ whole genome shotgun (WGS) entry which is preliminary data.</text>
</comment>
<dbReference type="GO" id="GO:0005960">
    <property type="term" value="C:glycine cleavage complex"/>
    <property type="evidence" value="ECO:0000318"/>
    <property type="project" value="GO_Central"/>
</dbReference>
<keyword evidence="2" id="KW-0663">Pyridoxal phosphate</keyword>
<feature type="domain" description="Glycine dehydrogenase C-terminal" evidence="5">
    <location>
        <begin position="158"/>
        <end position="277"/>
    </location>
</feature>
<dbReference type="GO" id="GO:0019464">
    <property type="term" value="P:glycine decarboxylation via glycine cleavage system"/>
    <property type="evidence" value="ECO:0000318"/>
    <property type="project" value="GO_Central"/>
</dbReference>
<sequence>MIPLGSYTMKLNATTEMMPVTWQPLQICILLLLPNRHRGISNIEKYLAGSVQEFGGHCVGLTSPWWIGVDVCHLNLHKTFCIPHGGGGPEMGPIGVKKHLAPYLPSHPVVATRGIPAPEQSKPLGTVSAAPWGSTLILPISYTHIAMMGSQGLTDAYNIAILNANYMAKRLEIHYPILFRGVSGTVAHEFIVDLRPLKKSAGIEPKDVAKCLIDYRFYGLTMSCSIPGTLMIEPTESERKAELDRFCDDLISIRQEIAEIEKGTVDINNNVIMGAPHPPQLLMADKWTKPYSREYATYPAPWLRAAKFWPTTCSSLSHG</sequence>
<dbReference type="GO" id="GO:0030170">
    <property type="term" value="F:pyridoxal phosphate binding"/>
    <property type="evidence" value="ECO:0000318"/>
    <property type="project" value="GO_Central"/>
</dbReference>
<comment type="catalytic activity">
    <reaction evidence="4">
        <text>N(6)-[(R)-lipoyl]-L-lysyl-[glycine-cleavage complex H protein] + glycine + H(+) = N(6)-[(R)-S(8)-aminomethyldihydrolipoyl]-L-lysyl-[glycine-cleavage complex H protein] + CO2</text>
        <dbReference type="Rhea" id="RHEA:24304"/>
        <dbReference type="Rhea" id="RHEA-COMP:10494"/>
        <dbReference type="Rhea" id="RHEA-COMP:10495"/>
        <dbReference type="ChEBI" id="CHEBI:15378"/>
        <dbReference type="ChEBI" id="CHEBI:16526"/>
        <dbReference type="ChEBI" id="CHEBI:57305"/>
        <dbReference type="ChEBI" id="CHEBI:83099"/>
        <dbReference type="ChEBI" id="CHEBI:83143"/>
        <dbReference type="EC" id="1.4.4.2"/>
    </reaction>
</comment>
<protein>
    <recommendedName>
        <fullName evidence="1">glycine dehydrogenase (aminomethyl-transferring)</fullName>
        <ecNumber evidence="1">1.4.4.2</ecNumber>
    </recommendedName>
</protein>
<evidence type="ECO:0000313" key="6">
    <source>
        <dbReference type="EMBL" id="KAJ0195962.1"/>
    </source>
</evidence>
<dbReference type="Proteomes" id="UP000235145">
    <property type="component" value="Unassembled WGS sequence"/>
</dbReference>